<proteinExistence type="predicted"/>
<comment type="caution">
    <text evidence="1">The sequence shown here is derived from an EMBL/GenBank/DDBJ whole genome shotgun (WGS) entry which is preliminary data.</text>
</comment>
<dbReference type="EMBL" id="ML978127">
    <property type="protein sequence ID" value="KAF2097768.1"/>
    <property type="molecule type" value="Genomic_DNA"/>
</dbReference>
<dbReference type="Proteomes" id="UP000799772">
    <property type="component" value="Unassembled WGS sequence"/>
</dbReference>
<evidence type="ECO:0000313" key="2">
    <source>
        <dbReference type="Proteomes" id="UP000799772"/>
    </source>
</evidence>
<accession>A0A9P4M584</accession>
<reference evidence="1" key="1">
    <citation type="journal article" date="2020" name="Stud. Mycol.">
        <title>101 Dothideomycetes genomes: a test case for predicting lifestyles and emergence of pathogens.</title>
        <authorList>
            <person name="Haridas S."/>
            <person name="Albert R."/>
            <person name="Binder M."/>
            <person name="Bloem J."/>
            <person name="Labutti K."/>
            <person name="Salamov A."/>
            <person name="Andreopoulos B."/>
            <person name="Baker S."/>
            <person name="Barry K."/>
            <person name="Bills G."/>
            <person name="Bluhm B."/>
            <person name="Cannon C."/>
            <person name="Castanera R."/>
            <person name="Culley D."/>
            <person name="Daum C."/>
            <person name="Ezra D."/>
            <person name="Gonzalez J."/>
            <person name="Henrissat B."/>
            <person name="Kuo A."/>
            <person name="Liang C."/>
            <person name="Lipzen A."/>
            <person name="Lutzoni F."/>
            <person name="Magnuson J."/>
            <person name="Mondo S."/>
            <person name="Nolan M."/>
            <person name="Ohm R."/>
            <person name="Pangilinan J."/>
            <person name="Park H.-J."/>
            <person name="Ramirez L."/>
            <person name="Alfaro M."/>
            <person name="Sun H."/>
            <person name="Tritt A."/>
            <person name="Yoshinaga Y."/>
            <person name="Zwiers L.-H."/>
            <person name="Turgeon B."/>
            <person name="Goodwin S."/>
            <person name="Spatafora J."/>
            <person name="Crous P."/>
            <person name="Grigoriev I."/>
        </authorList>
    </citation>
    <scope>NUCLEOTIDE SEQUENCE</scope>
    <source>
        <strain evidence="1">CBS 133067</strain>
    </source>
</reference>
<evidence type="ECO:0000313" key="1">
    <source>
        <dbReference type="EMBL" id="KAF2097768.1"/>
    </source>
</evidence>
<dbReference type="AlphaFoldDB" id="A0A9P4M584"/>
<name>A0A9P4M584_9PEZI</name>
<keyword evidence="2" id="KW-1185">Reference proteome</keyword>
<gene>
    <name evidence="1" type="ORF">NA57DRAFT_56951</name>
</gene>
<protein>
    <submittedName>
        <fullName evidence="1">Uncharacterized protein</fullName>
    </submittedName>
</protein>
<sequence>MAPLIIRNEIQESEVSPAQAKQLEAIVKPMEELYSSIADDEHRSIRMTADDGDGKVDFTIDLTINSYGNPLFRAVSGTPSDMSGKILYVHPDDQEQYKMIMHQLPADLHAFNVDWGACDSYSRAPHQAWDPYTPHWVNKAEQVECAIMDAGLFELGAYINVLSENMDIILNVARTMYSPEVIAPVAEIVERIKEHNSKMQGLEEWYEQWQQSRHKEAFAVM</sequence>
<organism evidence="1 2">
    <name type="scientific">Rhizodiscina lignyota</name>
    <dbReference type="NCBI Taxonomy" id="1504668"/>
    <lineage>
        <taxon>Eukaryota</taxon>
        <taxon>Fungi</taxon>
        <taxon>Dikarya</taxon>
        <taxon>Ascomycota</taxon>
        <taxon>Pezizomycotina</taxon>
        <taxon>Dothideomycetes</taxon>
        <taxon>Pleosporomycetidae</taxon>
        <taxon>Aulographales</taxon>
        <taxon>Rhizodiscinaceae</taxon>
        <taxon>Rhizodiscina</taxon>
    </lineage>
</organism>